<dbReference type="AlphaFoldDB" id="A0A1G4AUC3"/>
<dbReference type="GeneID" id="34565118"/>
<keyword evidence="2" id="KW-1185">Reference proteome</keyword>
<sequence>MRASMARWHVTSMGMMMGSLKPTIGECGDARASNCVLPIPSRVLGFVVVPAHEHTLEGLKGLLACSRLLRKL</sequence>
<protein>
    <submittedName>
        <fullName evidence="1">Uncharacterized protein</fullName>
    </submittedName>
</protein>
<dbReference type="Proteomes" id="UP000176998">
    <property type="component" value="Unassembled WGS sequence"/>
</dbReference>
<proteinExistence type="predicted"/>
<dbReference type="RefSeq" id="XP_022469873.1">
    <property type="nucleotide sequence ID" value="XM_022623608.1"/>
</dbReference>
<organism evidence="1 2">
    <name type="scientific">Colletotrichum orchidophilum</name>
    <dbReference type="NCBI Taxonomy" id="1209926"/>
    <lineage>
        <taxon>Eukaryota</taxon>
        <taxon>Fungi</taxon>
        <taxon>Dikarya</taxon>
        <taxon>Ascomycota</taxon>
        <taxon>Pezizomycotina</taxon>
        <taxon>Sordariomycetes</taxon>
        <taxon>Hypocreomycetidae</taxon>
        <taxon>Glomerellales</taxon>
        <taxon>Glomerellaceae</taxon>
        <taxon>Colletotrichum</taxon>
    </lineage>
</organism>
<gene>
    <name evidence="1" type="ORF">CORC01_11986</name>
</gene>
<dbReference type="EMBL" id="MJBS01000139">
    <property type="protein sequence ID" value="OHE92705.1"/>
    <property type="molecule type" value="Genomic_DNA"/>
</dbReference>
<accession>A0A1G4AUC3</accession>
<evidence type="ECO:0000313" key="1">
    <source>
        <dbReference type="EMBL" id="OHE92705.1"/>
    </source>
</evidence>
<dbReference type="OrthoDB" id="10347849at2759"/>
<reference evidence="1 2" key="1">
    <citation type="submission" date="2016-09" db="EMBL/GenBank/DDBJ databases">
        <authorList>
            <person name="Capua I."/>
            <person name="De Benedictis P."/>
            <person name="Joannis T."/>
            <person name="Lombin L.H."/>
            <person name="Cattoli G."/>
        </authorList>
    </citation>
    <scope>NUCLEOTIDE SEQUENCE [LARGE SCALE GENOMIC DNA]</scope>
    <source>
        <strain evidence="1 2">IMI 309357</strain>
    </source>
</reference>
<name>A0A1G4AUC3_9PEZI</name>
<comment type="caution">
    <text evidence="1">The sequence shown here is derived from an EMBL/GenBank/DDBJ whole genome shotgun (WGS) entry which is preliminary data.</text>
</comment>
<evidence type="ECO:0000313" key="2">
    <source>
        <dbReference type="Proteomes" id="UP000176998"/>
    </source>
</evidence>